<dbReference type="GO" id="GO:0065002">
    <property type="term" value="P:intracellular protein transmembrane transport"/>
    <property type="evidence" value="ECO:0007669"/>
    <property type="project" value="UniProtKB-UniRule"/>
</dbReference>
<evidence type="ECO:0000256" key="9">
    <source>
        <dbReference type="HAMAP-Rule" id="MF_00422"/>
    </source>
</evidence>
<dbReference type="GO" id="GO:0043952">
    <property type="term" value="P:protein transport by the Sec complex"/>
    <property type="evidence" value="ECO:0007669"/>
    <property type="project" value="UniProtKB-UniRule"/>
</dbReference>
<dbReference type="Proteomes" id="UP000437931">
    <property type="component" value="Unassembled WGS sequence"/>
</dbReference>
<dbReference type="Gene3D" id="1.20.5.1030">
    <property type="entry name" value="Preprotein translocase secy subunit"/>
    <property type="match status" value="1"/>
</dbReference>
<comment type="similarity">
    <text evidence="9">Belongs to the SecE/SEC61-gamma family.</text>
</comment>
<dbReference type="GO" id="GO:0005886">
    <property type="term" value="C:plasma membrane"/>
    <property type="evidence" value="ECO:0007669"/>
    <property type="project" value="UniProtKB-UniRule"/>
</dbReference>
<gene>
    <name evidence="9 10" type="primary">secE</name>
    <name evidence="10" type="ORF">GIY21_20730</name>
    <name evidence="11" type="ORF">GIY22_20690</name>
</gene>
<organism evidence="10 13">
    <name type="scientific">Xanthomonas sontii</name>
    <dbReference type="NCBI Taxonomy" id="2650745"/>
    <lineage>
        <taxon>Bacteria</taxon>
        <taxon>Pseudomonadati</taxon>
        <taxon>Pseudomonadota</taxon>
        <taxon>Gammaproteobacteria</taxon>
        <taxon>Lysobacterales</taxon>
        <taxon>Lysobacteraceae</taxon>
        <taxon>Xanthomonas</taxon>
    </lineage>
</organism>
<keyword evidence="7 9" id="KW-0811">Translocation</keyword>
<keyword evidence="5 9" id="KW-0653">Protein transport</keyword>
<reference evidence="11" key="2">
    <citation type="journal article" date="2020" name="Plant Dis.">
        <title>A Grain Rot of Rice in Iran Caused by a Xanthomonas Strain Closely Related to X. sacchari.</title>
        <authorList>
            <person name="Mirghasempour S.A."/>
            <person name="Huang S."/>
            <person name="Studholme D.J."/>
            <person name="Brady C.L."/>
        </authorList>
    </citation>
    <scope>NUCLEOTIDE SEQUENCE</scope>
    <source>
        <strain evidence="11">SAM114</strain>
    </source>
</reference>
<dbReference type="InterPro" id="IPR001901">
    <property type="entry name" value="Translocase_SecE/Sec61-g"/>
</dbReference>
<evidence type="ECO:0000256" key="3">
    <source>
        <dbReference type="ARBA" id="ARBA00022475"/>
    </source>
</evidence>
<keyword evidence="3 9" id="KW-1003">Cell membrane</keyword>
<dbReference type="PANTHER" id="PTHR33910:SF1">
    <property type="entry name" value="PROTEIN TRANSLOCASE SUBUNIT SECE"/>
    <property type="match status" value="1"/>
</dbReference>
<comment type="caution">
    <text evidence="9">Lacks conserved residue(s) required for the propagation of feature annotation.</text>
</comment>
<comment type="caution">
    <text evidence="10">The sequence shown here is derived from an EMBL/GenBank/DDBJ whole genome shotgun (WGS) entry which is preliminary data.</text>
</comment>
<protein>
    <recommendedName>
        <fullName evidence="9">Protein translocase subunit SecE</fullName>
    </recommendedName>
</protein>
<dbReference type="EMBL" id="WJPN01000030">
    <property type="protein sequence ID" value="MRH02730.1"/>
    <property type="molecule type" value="Genomic_DNA"/>
</dbReference>
<feature type="transmembrane region" description="Helical" evidence="9">
    <location>
        <begin position="55"/>
        <end position="75"/>
    </location>
</feature>
<evidence type="ECO:0000256" key="1">
    <source>
        <dbReference type="ARBA" id="ARBA00004370"/>
    </source>
</evidence>
<dbReference type="Proteomes" id="UP000439314">
    <property type="component" value="Unassembled WGS sequence"/>
</dbReference>
<dbReference type="NCBIfam" id="TIGR00964">
    <property type="entry name" value="secE_bact"/>
    <property type="match status" value="1"/>
</dbReference>
<evidence type="ECO:0000256" key="7">
    <source>
        <dbReference type="ARBA" id="ARBA00023010"/>
    </source>
</evidence>
<keyword evidence="2 9" id="KW-0813">Transport</keyword>
<proteinExistence type="inferred from homology"/>
<dbReference type="AlphaFoldDB" id="A0A6N7QFS9"/>
<evidence type="ECO:0000256" key="4">
    <source>
        <dbReference type="ARBA" id="ARBA00022692"/>
    </source>
</evidence>
<comment type="function">
    <text evidence="9">Essential subunit of the Sec protein translocation channel SecYEG. Clamps together the 2 halves of SecY. May contact the channel plug during translocation.</text>
</comment>
<dbReference type="RefSeq" id="WP_153753549.1">
    <property type="nucleotide sequence ID" value="NZ_WJPM01000030.1"/>
</dbReference>
<accession>A0A6N7QFS9</accession>
<keyword evidence="4 9" id="KW-0812">Transmembrane</keyword>
<keyword evidence="8 9" id="KW-0472">Membrane</keyword>
<dbReference type="InterPro" id="IPR038379">
    <property type="entry name" value="SecE_sf"/>
</dbReference>
<evidence type="ECO:0000313" key="11">
    <source>
        <dbReference type="EMBL" id="MRH77051.1"/>
    </source>
</evidence>
<keyword evidence="12" id="KW-1185">Reference proteome</keyword>
<dbReference type="GO" id="GO:0006605">
    <property type="term" value="P:protein targeting"/>
    <property type="evidence" value="ECO:0007669"/>
    <property type="project" value="UniProtKB-UniRule"/>
</dbReference>
<evidence type="ECO:0000256" key="2">
    <source>
        <dbReference type="ARBA" id="ARBA00022448"/>
    </source>
</evidence>
<evidence type="ECO:0000256" key="5">
    <source>
        <dbReference type="ARBA" id="ARBA00022927"/>
    </source>
</evidence>
<evidence type="ECO:0000313" key="10">
    <source>
        <dbReference type="EMBL" id="MRH02730.1"/>
    </source>
</evidence>
<dbReference type="PRINTS" id="PR01650">
    <property type="entry name" value="SECETRNLCASE"/>
</dbReference>
<reference evidence="12 13" key="1">
    <citation type="submission" date="2019-11" db="EMBL/GenBank/DDBJ databases">
        <title>First report of rice panicle blight caused by Xanthomonas sp. in Iran.</title>
        <authorList>
            <person name="Mirghasempour S.A."/>
            <person name="Huang S."/>
            <person name="Brady C.L."/>
            <person name="Studholme D.J."/>
        </authorList>
    </citation>
    <scope>NUCLEOTIDE SEQUENCE [LARGE SCALE GENOMIC DNA]</scope>
    <source>
        <strain evidence="10 13">ASD011</strain>
        <strain evidence="12">SAM114</strain>
    </source>
</reference>
<sequence>MNSKIEHSKGPAASVGGDIVKYVIAALLVVAGLFVWFWFGDASRAAQLGSWSGPLRGLAVVAGLVAGAAVFLLTAKGHEGREFLSESRFELRKVVWPTRQEAIRTTWVVIVVVIILSLLLGGFDFLIQKLMQWFVSR</sequence>
<dbReference type="PANTHER" id="PTHR33910">
    <property type="entry name" value="PROTEIN TRANSLOCASE SUBUNIT SECE"/>
    <property type="match status" value="1"/>
</dbReference>
<evidence type="ECO:0000256" key="8">
    <source>
        <dbReference type="ARBA" id="ARBA00023136"/>
    </source>
</evidence>
<comment type="subunit">
    <text evidence="9">Component of the Sec protein translocase complex. Heterotrimer consisting of SecY, SecE and SecG subunits. The heterotrimers can form oligomers, although 1 heterotrimer is thought to be able to translocate proteins. Interacts with the ribosome. Interacts with SecDF, and other proteins may be involved. Interacts with SecA.</text>
</comment>
<dbReference type="HAMAP" id="MF_00422">
    <property type="entry name" value="SecE"/>
    <property type="match status" value="1"/>
</dbReference>
<dbReference type="PROSITE" id="PS01067">
    <property type="entry name" value="SECE_SEC61G"/>
    <property type="match status" value="1"/>
</dbReference>
<dbReference type="GO" id="GO:0009306">
    <property type="term" value="P:protein secretion"/>
    <property type="evidence" value="ECO:0007669"/>
    <property type="project" value="UniProtKB-UniRule"/>
</dbReference>
<feature type="transmembrane region" description="Helical" evidence="9">
    <location>
        <begin position="106"/>
        <end position="127"/>
    </location>
</feature>
<evidence type="ECO:0000313" key="13">
    <source>
        <dbReference type="Proteomes" id="UP000439314"/>
    </source>
</evidence>
<comment type="subcellular location">
    <subcellularLocation>
        <location evidence="1">Membrane</location>
    </subcellularLocation>
</comment>
<dbReference type="NCBIfam" id="NF004375">
    <property type="entry name" value="PRK05740.1-6"/>
    <property type="match status" value="1"/>
</dbReference>
<dbReference type="EMBL" id="WJPM01000030">
    <property type="protein sequence ID" value="MRH77051.1"/>
    <property type="molecule type" value="Genomic_DNA"/>
</dbReference>
<dbReference type="InterPro" id="IPR005807">
    <property type="entry name" value="SecE_bac"/>
</dbReference>
<feature type="transmembrane region" description="Helical" evidence="9">
    <location>
        <begin position="19"/>
        <end position="39"/>
    </location>
</feature>
<keyword evidence="6 9" id="KW-1133">Transmembrane helix</keyword>
<evidence type="ECO:0000313" key="12">
    <source>
        <dbReference type="Proteomes" id="UP000437931"/>
    </source>
</evidence>
<dbReference type="Pfam" id="PF00584">
    <property type="entry name" value="SecE"/>
    <property type="match status" value="1"/>
</dbReference>
<name>A0A6N7QFS9_9XANT</name>
<evidence type="ECO:0000256" key="6">
    <source>
        <dbReference type="ARBA" id="ARBA00022989"/>
    </source>
</evidence>
<dbReference type="GO" id="GO:0008320">
    <property type="term" value="F:protein transmembrane transporter activity"/>
    <property type="evidence" value="ECO:0007669"/>
    <property type="project" value="UniProtKB-UniRule"/>
</dbReference>